<dbReference type="Proteomes" id="UP001501094">
    <property type="component" value="Unassembled WGS sequence"/>
</dbReference>
<keyword evidence="3" id="KW-1185">Reference proteome</keyword>
<dbReference type="RefSeq" id="WP_344104559.1">
    <property type="nucleotide sequence ID" value="NZ_BAAANL010000006.1"/>
</dbReference>
<name>A0ABN2NHQ8_9MICO</name>
<evidence type="ECO:0000259" key="1">
    <source>
        <dbReference type="Pfam" id="PF01636"/>
    </source>
</evidence>
<dbReference type="CDD" id="cd05155">
    <property type="entry name" value="APH_ChoK_like_1"/>
    <property type="match status" value="1"/>
</dbReference>
<proteinExistence type="predicted"/>
<dbReference type="Gene3D" id="3.90.1200.10">
    <property type="match status" value="1"/>
</dbReference>
<feature type="domain" description="Aminoglycoside phosphotransferase" evidence="1">
    <location>
        <begin position="35"/>
        <end position="264"/>
    </location>
</feature>
<sequence length="299" mass="32184">MPMHDDEVASDPGLVRELVAAQFPRLADLPVTAGPAGGTDHRLFRLGAEFLVRMPKVAWAADQATSDWRWLPRLAPHLPVAVPAPLAVGEPGLGYPFRWSVVPWLPGRPPTPSGDDPIAVATQLGGFVAALRAVAPADGPLKADDARGGLLGCRDEEVVRAIEECGDRIDQRAVLRVWRDAVSAAPPAVRSWIHGDLLPGNMLVDDGRLTGVIDWGAVGVGDSAVDLWPAWTHGWDDGARGAFREIATDGMADVDDAWQRARGWVVVMCAVAIPYYWETFPEFARASQERLAGLVTTES</sequence>
<comment type="caution">
    <text evidence="2">The sequence shown here is derived from an EMBL/GenBank/DDBJ whole genome shotgun (WGS) entry which is preliminary data.</text>
</comment>
<evidence type="ECO:0000313" key="3">
    <source>
        <dbReference type="Proteomes" id="UP001501094"/>
    </source>
</evidence>
<protein>
    <submittedName>
        <fullName evidence="2">Aminoglycoside phosphotransferase family protein</fullName>
    </submittedName>
</protein>
<dbReference type="PANTHER" id="PTHR21310">
    <property type="entry name" value="AMINOGLYCOSIDE PHOSPHOTRANSFERASE-RELATED-RELATED"/>
    <property type="match status" value="1"/>
</dbReference>
<dbReference type="InterPro" id="IPR011009">
    <property type="entry name" value="Kinase-like_dom_sf"/>
</dbReference>
<dbReference type="Pfam" id="PF01636">
    <property type="entry name" value="APH"/>
    <property type="match status" value="1"/>
</dbReference>
<dbReference type="SUPFAM" id="SSF56112">
    <property type="entry name" value="Protein kinase-like (PK-like)"/>
    <property type="match status" value="1"/>
</dbReference>
<dbReference type="InterPro" id="IPR002575">
    <property type="entry name" value="Aminoglycoside_PTrfase"/>
</dbReference>
<accession>A0ABN2NHQ8</accession>
<dbReference type="PANTHER" id="PTHR21310:SF42">
    <property type="entry name" value="BIFUNCTIONAL AAC_APH"/>
    <property type="match status" value="1"/>
</dbReference>
<gene>
    <name evidence="2" type="ORF">GCM10009751_30860</name>
</gene>
<evidence type="ECO:0000313" key="2">
    <source>
        <dbReference type="EMBL" id="GAA1869816.1"/>
    </source>
</evidence>
<reference evidence="2 3" key="1">
    <citation type="journal article" date="2019" name="Int. J. Syst. Evol. Microbiol.">
        <title>The Global Catalogue of Microorganisms (GCM) 10K type strain sequencing project: providing services to taxonomists for standard genome sequencing and annotation.</title>
        <authorList>
            <consortium name="The Broad Institute Genomics Platform"/>
            <consortium name="The Broad Institute Genome Sequencing Center for Infectious Disease"/>
            <person name="Wu L."/>
            <person name="Ma J."/>
        </authorList>
    </citation>
    <scope>NUCLEOTIDE SEQUENCE [LARGE SCALE GENOMIC DNA]</scope>
    <source>
        <strain evidence="2 3">JCM 14326</strain>
    </source>
</reference>
<organism evidence="2 3">
    <name type="scientific">Myceligenerans crystallogenes</name>
    <dbReference type="NCBI Taxonomy" id="316335"/>
    <lineage>
        <taxon>Bacteria</taxon>
        <taxon>Bacillati</taxon>
        <taxon>Actinomycetota</taxon>
        <taxon>Actinomycetes</taxon>
        <taxon>Micrococcales</taxon>
        <taxon>Promicromonosporaceae</taxon>
        <taxon>Myceligenerans</taxon>
    </lineage>
</organism>
<dbReference type="InterPro" id="IPR051678">
    <property type="entry name" value="AGP_Transferase"/>
</dbReference>
<dbReference type="Gene3D" id="3.30.200.20">
    <property type="entry name" value="Phosphorylase Kinase, domain 1"/>
    <property type="match status" value="1"/>
</dbReference>
<dbReference type="EMBL" id="BAAANL010000006">
    <property type="protein sequence ID" value="GAA1869816.1"/>
    <property type="molecule type" value="Genomic_DNA"/>
</dbReference>